<dbReference type="EMBL" id="MFQH01000009">
    <property type="protein sequence ID" value="OGH78523.1"/>
    <property type="molecule type" value="Genomic_DNA"/>
</dbReference>
<name>A0A1F6N4F1_9BACT</name>
<gene>
    <name evidence="1" type="ORF">A2983_03330</name>
</gene>
<dbReference type="InterPro" id="IPR001673">
    <property type="entry name" value="S_mold_repeat"/>
</dbReference>
<reference evidence="1 2" key="1">
    <citation type="journal article" date="2016" name="Nat. Commun.">
        <title>Thousands of microbial genomes shed light on interconnected biogeochemical processes in an aquifer system.</title>
        <authorList>
            <person name="Anantharaman K."/>
            <person name="Brown C.T."/>
            <person name="Hug L.A."/>
            <person name="Sharon I."/>
            <person name="Castelle C.J."/>
            <person name="Probst A.J."/>
            <person name="Thomas B.C."/>
            <person name="Singh A."/>
            <person name="Wilkins M.J."/>
            <person name="Karaoz U."/>
            <person name="Brodie E.L."/>
            <person name="Williams K.H."/>
            <person name="Hubbard S.S."/>
            <person name="Banfield J.F."/>
        </authorList>
    </citation>
    <scope>NUCLEOTIDE SEQUENCE [LARGE SCALE GENOMIC DNA]</scope>
</reference>
<comment type="caution">
    <text evidence="1">The sequence shown here is derived from an EMBL/GenBank/DDBJ whole genome shotgun (WGS) entry which is preliminary data.</text>
</comment>
<sequence>MNTAVDCNDGNVCTTDACDAATGCKHTDNTAQCDDGNMCTVDTCDGVDGCENAPMPDCCVGDAMCAGSEPAGLTADFRWGCTVNSGPPTGTCVSCLDSDGDGWCDSPTESDCDNTFDEDGDGLVDCADADCDNDAACVVPCVPDCTGMECGDDGCGGSCGSCADGDKCNATFQCEEEPRLSITWTAPMSGVPQNAGGQLVLLAKCYDAVGGTVVSWGVKAYGPTASTSLSWTADTWFEPADCIAQVVEVVGGKTVWYANGLYGVLSYIWDGLAVTTVKGNGTSGWPFFPDTDSDGDCTLDGADACPFDGYDTCVP</sequence>
<evidence type="ECO:0000313" key="2">
    <source>
        <dbReference type="Proteomes" id="UP000177040"/>
    </source>
</evidence>
<dbReference type="AlphaFoldDB" id="A0A1F6N4F1"/>
<protein>
    <submittedName>
        <fullName evidence="1">Uncharacterized protein</fullName>
    </submittedName>
</protein>
<dbReference type="Pfam" id="PF00526">
    <property type="entry name" value="Dicty_CTDC"/>
    <property type="match status" value="2"/>
</dbReference>
<dbReference type="Proteomes" id="UP000177040">
    <property type="component" value="Unassembled WGS sequence"/>
</dbReference>
<organism evidence="1 2">
    <name type="scientific">Candidatus Magasanikbacteria bacterium RIFCSPLOWO2_01_FULL_40_15</name>
    <dbReference type="NCBI Taxonomy" id="1798686"/>
    <lineage>
        <taxon>Bacteria</taxon>
        <taxon>Candidatus Magasanikiibacteriota</taxon>
    </lineage>
</organism>
<accession>A0A1F6N4F1</accession>
<evidence type="ECO:0000313" key="1">
    <source>
        <dbReference type="EMBL" id="OGH78523.1"/>
    </source>
</evidence>
<proteinExistence type="predicted"/>